<protein>
    <submittedName>
        <fullName evidence="1">3394_t:CDS:1</fullName>
    </submittedName>
</protein>
<keyword evidence="2" id="KW-1185">Reference proteome</keyword>
<dbReference type="EMBL" id="CAJVQC010070169">
    <property type="protein sequence ID" value="CAG8809475.1"/>
    <property type="molecule type" value="Genomic_DNA"/>
</dbReference>
<name>A0ACA9RU66_9GLOM</name>
<accession>A0ACA9RU66</accession>
<dbReference type="Proteomes" id="UP000789920">
    <property type="component" value="Unassembled WGS sequence"/>
</dbReference>
<sequence length="54" mass="5654">PNGSRKIGLACKKPKNRTTTPASSLSVVLAPNNKLQPAATASFIWSNIINSAAF</sequence>
<organism evidence="1 2">
    <name type="scientific">Racocetra persica</name>
    <dbReference type="NCBI Taxonomy" id="160502"/>
    <lineage>
        <taxon>Eukaryota</taxon>
        <taxon>Fungi</taxon>
        <taxon>Fungi incertae sedis</taxon>
        <taxon>Mucoromycota</taxon>
        <taxon>Glomeromycotina</taxon>
        <taxon>Glomeromycetes</taxon>
        <taxon>Diversisporales</taxon>
        <taxon>Gigasporaceae</taxon>
        <taxon>Racocetra</taxon>
    </lineage>
</organism>
<proteinExistence type="predicted"/>
<feature type="non-terminal residue" evidence="1">
    <location>
        <position position="1"/>
    </location>
</feature>
<gene>
    <name evidence="1" type="ORF">RPERSI_LOCUS22870</name>
</gene>
<evidence type="ECO:0000313" key="1">
    <source>
        <dbReference type="EMBL" id="CAG8809475.1"/>
    </source>
</evidence>
<evidence type="ECO:0000313" key="2">
    <source>
        <dbReference type="Proteomes" id="UP000789920"/>
    </source>
</evidence>
<reference evidence="1" key="1">
    <citation type="submission" date="2021-06" db="EMBL/GenBank/DDBJ databases">
        <authorList>
            <person name="Kallberg Y."/>
            <person name="Tangrot J."/>
            <person name="Rosling A."/>
        </authorList>
    </citation>
    <scope>NUCLEOTIDE SEQUENCE</scope>
    <source>
        <strain evidence="1">MA461A</strain>
    </source>
</reference>
<comment type="caution">
    <text evidence="1">The sequence shown here is derived from an EMBL/GenBank/DDBJ whole genome shotgun (WGS) entry which is preliminary data.</text>
</comment>